<feature type="domain" description="F-box" evidence="1">
    <location>
        <begin position="10"/>
        <end position="47"/>
    </location>
</feature>
<protein>
    <recommendedName>
        <fullName evidence="1">F-box domain-containing protein</fullName>
    </recommendedName>
</protein>
<keyword evidence="3" id="KW-1185">Reference proteome</keyword>
<accession>A0A6G0XR05</accession>
<dbReference type="PANTHER" id="PTHR47750">
    <property type="entry name" value="F-BOX PROTEIN SNE"/>
    <property type="match status" value="1"/>
</dbReference>
<dbReference type="InterPro" id="IPR011990">
    <property type="entry name" value="TPR-like_helical_dom_sf"/>
</dbReference>
<dbReference type="InterPro" id="IPR036047">
    <property type="entry name" value="F-box-like_dom_sf"/>
</dbReference>
<dbReference type="Pfam" id="PF12937">
    <property type="entry name" value="F-box-like"/>
    <property type="match status" value="1"/>
</dbReference>
<dbReference type="PANTHER" id="PTHR47750:SF1">
    <property type="entry name" value="F-BOX PROTEIN SNE"/>
    <property type="match status" value="1"/>
</dbReference>
<dbReference type="GO" id="GO:0009740">
    <property type="term" value="P:gibberellic acid mediated signaling pathway"/>
    <property type="evidence" value="ECO:0007669"/>
    <property type="project" value="TreeGrafter"/>
</dbReference>
<gene>
    <name evidence="2" type="ORF">Ae201684_002274</name>
</gene>
<dbReference type="EMBL" id="VJMJ01000023">
    <property type="protein sequence ID" value="KAF0742878.1"/>
    <property type="molecule type" value="Genomic_DNA"/>
</dbReference>
<sequence length="509" mass="57526">MTAVLNNDHLVREILSRLDIRDLGAAMCVDRLWHSIAKEQNLWSQIAERTLSSLVGPASRSLYNTVGPFRYLELVVTHKQEKTLLRTPCRELVDSSAWTRFVRDNKWTARLHIAYTLDLAIPLMENDDAAYVLVSFAECLEDSFHDLDAAQSLLLQALPLADEPVWIMHHLALLSEKQQDYDQAEQWFERAHSTDSTFVNNTCNYAVFMEERRLDYDRAEALYTEALQQNSPPTTRLDVYYALVDFYTFKRRNLDQAEALLAQAFRFLKQQSLESMAGLDVKVAIQYCEFLVYIRHNFTAARAIYGALVDRCDHEESSEPQVARFLCIGLLSYAIAIVFATGTRSMALKILAKARAMPATASDPVTQRYLLTADCVVQHLLLCRALESQRDIQSLGPLMGLLHYLDGRTANAIQLWSTCIDSLVNVNSPDYAFPGYCTGVVLHLGNNFAVAQQAITKALTVDVHFVQFQNLKFILNEVAQASSMPSTRRQRALQFLEVVSAFFLSQGGG</sequence>
<evidence type="ECO:0000259" key="1">
    <source>
        <dbReference type="Pfam" id="PF12937"/>
    </source>
</evidence>
<name>A0A6G0XR05_9STRA</name>
<dbReference type="GO" id="GO:0009937">
    <property type="term" value="P:regulation of gibberellic acid mediated signaling pathway"/>
    <property type="evidence" value="ECO:0007669"/>
    <property type="project" value="InterPro"/>
</dbReference>
<dbReference type="Proteomes" id="UP000481153">
    <property type="component" value="Unassembled WGS sequence"/>
</dbReference>
<reference evidence="2 3" key="1">
    <citation type="submission" date="2019-07" db="EMBL/GenBank/DDBJ databases">
        <title>Genomics analysis of Aphanomyces spp. identifies a new class of oomycete effector associated with host adaptation.</title>
        <authorList>
            <person name="Gaulin E."/>
        </authorList>
    </citation>
    <scope>NUCLEOTIDE SEQUENCE [LARGE SCALE GENOMIC DNA]</scope>
    <source>
        <strain evidence="2 3">ATCC 201684</strain>
    </source>
</reference>
<comment type="caution">
    <text evidence="2">The sequence shown here is derived from an EMBL/GenBank/DDBJ whole genome shotgun (WGS) entry which is preliminary data.</text>
</comment>
<dbReference type="Gene3D" id="1.25.40.10">
    <property type="entry name" value="Tetratricopeptide repeat domain"/>
    <property type="match status" value="1"/>
</dbReference>
<evidence type="ECO:0000313" key="2">
    <source>
        <dbReference type="EMBL" id="KAF0742878.1"/>
    </source>
</evidence>
<dbReference type="InterPro" id="IPR044184">
    <property type="entry name" value="SNE/GID2"/>
</dbReference>
<organism evidence="2 3">
    <name type="scientific">Aphanomyces euteiches</name>
    <dbReference type="NCBI Taxonomy" id="100861"/>
    <lineage>
        <taxon>Eukaryota</taxon>
        <taxon>Sar</taxon>
        <taxon>Stramenopiles</taxon>
        <taxon>Oomycota</taxon>
        <taxon>Saprolegniomycetes</taxon>
        <taxon>Saprolegniales</taxon>
        <taxon>Verrucalvaceae</taxon>
        <taxon>Aphanomyces</taxon>
    </lineage>
</organism>
<dbReference type="SUPFAM" id="SSF48452">
    <property type="entry name" value="TPR-like"/>
    <property type="match status" value="1"/>
</dbReference>
<dbReference type="GO" id="GO:0019005">
    <property type="term" value="C:SCF ubiquitin ligase complex"/>
    <property type="evidence" value="ECO:0007669"/>
    <property type="project" value="InterPro"/>
</dbReference>
<evidence type="ECO:0000313" key="3">
    <source>
        <dbReference type="Proteomes" id="UP000481153"/>
    </source>
</evidence>
<dbReference type="Gene3D" id="1.20.1280.50">
    <property type="match status" value="1"/>
</dbReference>
<dbReference type="InterPro" id="IPR001810">
    <property type="entry name" value="F-box_dom"/>
</dbReference>
<dbReference type="SUPFAM" id="SSF81383">
    <property type="entry name" value="F-box domain"/>
    <property type="match status" value="1"/>
</dbReference>
<proteinExistence type="predicted"/>
<dbReference type="VEuPathDB" id="FungiDB:AeMF1_012747"/>
<dbReference type="AlphaFoldDB" id="A0A6G0XR05"/>